<dbReference type="NCBIfam" id="NF002805">
    <property type="entry name" value="PRK02947.1"/>
    <property type="match status" value="1"/>
</dbReference>
<dbReference type="InterPro" id="IPR001347">
    <property type="entry name" value="SIS_dom"/>
</dbReference>
<name>A0A3A4NHR7_ABYX5</name>
<dbReference type="AlphaFoldDB" id="A0A3A4NHR7"/>
<evidence type="ECO:0000259" key="1">
    <source>
        <dbReference type="PROSITE" id="PS51464"/>
    </source>
</evidence>
<dbReference type="CDD" id="cd05013">
    <property type="entry name" value="SIS_RpiR"/>
    <property type="match status" value="1"/>
</dbReference>
<dbReference type="PANTHER" id="PTHR30390">
    <property type="entry name" value="SEDOHEPTULOSE 7-PHOSPHATE ISOMERASE / DNAA INITIATOR-ASSOCIATING FACTOR FOR REPLICATION INITIATION"/>
    <property type="match status" value="1"/>
</dbReference>
<dbReference type="PROSITE" id="PS51464">
    <property type="entry name" value="SIS"/>
    <property type="match status" value="1"/>
</dbReference>
<keyword evidence="2" id="KW-0413">Isomerase</keyword>
<dbReference type="GO" id="GO:0016853">
    <property type="term" value="F:isomerase activity"/>
    <property type="evidence" value="ECO:0007669"/>
    <property type="project" value="UniProtKB-KW"/>
</dbReference>
<evidence type="ECO:0000313" key="3">
    <source>
        <dbReference type="Proteomes" id="UP000265882"/>
    </source>
</evidence>
<dbReference type="GO" id="GO:1901135">
    <property type="term" value="P:carbohydrate derivative metabolic process"/>
    <property type="evidence" value="ECO:0007669"/>
    <property type="project" value="InterPro"/>
</dbReference>
<dbReference type="InterPro" id="IPR050099">
    <property type="entry name" value="SIS_GmhA/DiaA_subfam"/>
</dbReference>
<dbReference type="GO" id="GO:0097367">
    <property type="term" value="F:carbohydrate derivative binding"/>
    <property type="evidence" value="ECO:0007669"/>
    <property type="project" value="InterPro"/>
</dbReference>
<dbReference type="InterPro" id="IPR046348">
    <property type="entry name" value="SIS_dom_sf"/>
</dbReference>
<dbReference type="EMBL" id="QZKU01000127">
    <property type="protein sequence ID" value="RJP16630.1"/>
    <property type="molecule type" value="Genomic_DNA"/>
</dbReference>
<protein>
    <submittedName>
        <fullName evidence="2">Sugar isomerase domain-containing protein</fullName>
    </submittedName>
</protein>
<dbReference type="SUPFAM" id="SSF53697">
    <property type="entry name" value="SIS domain"/>
    <property type="match status" value="1"/>
</dbReference>
<gene>
    <name evidence="2" type="ORF">C4520_18530</name>
</gene>
<accession>A0A3A4NHR7</accession>
<comment type="caution">
    <text evidence="2">The sequence shown here is derived from an EMBL/GenBank/DDBJ whole genome shotgun (WGS) entry which is preliminary data.</text>
</comment>
<proteinExistence type="predicted"/>
<organism evidence="2 3">
    <name type="scientific">Abyssobacteria bacterium (strain SURF_5)</name>
    <dbReference type="NCBI Taxonomy" id="2093360"/>
    <lineage>
        <taxon>Bacteria</taxon>
        <taxon>Pseudomonadati</taxon>
        <taxon>Candidatus Hydrogenedentota</taxon>
        <taxon>Candidatus Abyssobacteria</taxon>
    </lineage>
</organism>
<sequence>MSLYYDKILELLKKISDTQAGEITRAGATVGKTIKDGGLVHTFGSGHSAAIAYEAHGRAGGLAAVSAIIDPLRGLAEKVEGYGRALLTPVRLRPTDSMIIISNSGRNALPIEVAMVAKEHGLPLIVITSLAHSKSVSSRHSSGKRLFEIADIVLDNLGDPGDAAVALPQIDVPMGPTSTITGAFIMNEIMISAAQWLSENGIQPPIFKSANLDGSKDHNLRLRNLYDAPLRLW</sequence>
<evidence type="ECO:0000313" key="2">
    <source>
        <dbReference type="EMBL" id="RJP16630.1"/>
    </source>
</evidence>
<dbReference type="Proteomes" id="UP000265882">
    <property type="component" value="Unassembled WGS sequence"/>
</dbReference>
<dbReference type="Pfam" id="PF13580">
    <property type="entry name" value="SIS_2"/>
    <property type="match status" value="1"/>
</dbReference>
<dbReference type="Gene3D" id="3.40.50.10490">
    <property type="entry name" value="Glucose-6-phosphate isomerase like protein, domain 1"/>
    <property type="match status" value="1"/>
</dbReference>
<dbReference type="PANTHER" id="PTHR30390:SF7">
    <property type="entry name" value="PHOSPHOHEPTOSE ISOMERASE"/>
    <property type="match status" value="1"/>
</dbReference>
<reference evidence="2 3" key="1">
    <citation type="journal article" date="2017" name="ISME J.">
        <title>Energy and carbon metabolisms in a deep terrestrial subsurface fluid microbial community.</title>
        <authorList>
            <person name="Momper L."/>
            <person name="Jungbluth S.P."/>
            <person name="Lee M.D."/>
            <person name="Amend J.P."/>
        </authorList>
    </citation>
    <scope>NUCLEOTIDE SEQUENCE [LARGE SCALE GENOMIC DNA]</scope>
    <source>
        <strain evidence="2">SURF_5</strain>
    </source>
</reference>
<dbReference type="InterPro" id="IPR035472">
    <property type="entry name" value="RpiR-like_SIS"/>
</dbReference>
<feature type="domain" description="SIS" evidence="1">
    <location>
        <begin position="30"/>
        <end position="207"/>
    </location>
</feature>